<keyword evidence="1" id="KW-0175">Coiled coil</keyword>
<dbReference type="EMBL" id="LDAU01000041">
    <property type="protein sequence ID" value="KRX09979.1"/>
    <property type="molecule type" value="Genomic_DNA"/>
</dbReference>
<sequence>MKEDDLQSNSIKENSDLIQFQNPHQYWNTNKSIESFDLSKIANNKSEIKKQILTSQDDQKDQLQQNQILNIRQDDNKLQFQQEQPNFQNGSFTNFQKYNTINDLKYDDNNITQNKKINSENHKRSQSVQFHKQQSNQDMINQYLLKDNNRKISQIQNNYQNYKNRKRNNSAIITQLHSSEVDKECIVQQQNLQSSILNQNKNFQIENATKQVQNKNFDKFKGNLQTIESQGSIINQYSSNNNIKKQIDKNQSQLKLAENDLNKNTQSDLLLNESGSPQEEKIINDINQFNSLLNTQTKSQEQQKHENSQNLKNELTNNQQKTNEDKHFQPISQISTEKKQKFTMEQFGDLSQLSQSQLASPKFKSLSQSKNKCFKLNQHSQKNQQQQIQKQLQLSASEYGLEDTQDEKYFTLEFQNLNE</sequence>
<comment type="caution">
    <text evidence="2">The sequence shown here is derived from an EMBL/GenBank/DDBJ whole genome shotgun (WGS) entry which is preliminary data.</text>
</comment>
<name>A0A0V0R682_PSEPJ</name>
<keyword evidence="3" id="KW-1185">Reference proteome</keyword>
<organism evidence="2 3">
    <name type="scientific">Pseudocohnilembus persalinus</name>
    <name type="common">Ciliate</name>
    <dbReference type="NCBI Taxonomy" id="266149"/>
    <lineage>
        <taxon>Eukaryota</taxon>
        <taxon>Sar</taxon>
        <taxon>Alveolata</taxon>
        <taxon>Ciliophora</taxon>
        <taxon>Intramacronucleata</taxon>
        <taxon>Oligohymenophorea</taxon>
        <taxon>Scuticociliatia</taxon>
        <taxon>Philasterida</taxon>
        <taxon>Pseudocohnilembidae</taxon>
        <taxon>Pseudocohnilembus</taxon>
    </lineage>
</organism>
<dbReference type="InParanoid" id="A0A0V0R682"/>
<feature type="coiled-coil region" evidence="1">
    <location>
        <begin position="298"/>
        <end position="325"/>
    </location>
</feature>
<evidence type="ECO:0000256" key="1">
    <source>
        <dbReference type="SAM" id="Coils"/>
    </source>
</evidence>
<reference evidence="2 3" key="1">
    <citation type="journal article" date="2015" name="Sci. Rep.">
        <title>Genome of the facultative scuticociliatosis pathogen Pseudocohnilembus persalinus provides insight into its virulence through horizontal gene transfer.</title>
        <authorList>
            <person name="Xiong J."/>
            <person name="Wang G."/>
            <person name="Cheng J."/>
            <person name="Tian M."/>
            <person name="Pan X."/>
            <person name="Warren A."/>
            <person name="Jiang C."/>
            <person name="Yuan D."/>
            <person name="Miao W."/>
        </authorList>
    </citation>
    <scope>NUCLEOTIDE SEQUENCE [LARGE SCALE GENOMIC DNA]</scope>
    <source>
        <strain evidence="2">36N120E</strain>
    </source>
</reference>
<dbReference type="Proteomes" id="UP000054937">
    <property type="component" value="Unassembled WGS sequence"/>
</dbReference>
<evidence type="ECO:0000313" key="3">
    <source>
        <dbReference type="Proteomes" id="UP000054937"/>
    </source>
</evidence>
<accession>A0A0V0R682</accession>
<protein>
    <submittedName>
        <fullName evidence="2">Uncharacterized protein</fullName>
    </submittedName>
</protein>
<proteinExistence type="predicted"/>
<evidence type="ECO:0000313" key="2">
    <source>
        <dbReference type="EMBL" id="KRX09979.1"/>
    </source>
</evidence>
<gene>
    <name evidence="2" type="ORF">PPERSA_08380</name>
</gene>
<dbReference type="AlphaFoldDB" id="A0A0V0R682"/>